<dbReference type="Pfam" id="PF20126">
    <property type="entry name" value="TumE"/>
    <property type="match status" value="1"/>
</dbReference>
<sequence length="95" mass="10870">MKAELITRFRDISPTGDGIELVVWRVPEPVPPTTHGYKYRLVYIVGGKRVVGFDNERGKGDHFHLNDAEYTYTFTGIAPLIEDFLTEVEKWKSAN</sequence>
<keyword evidence="2" id="KW-1185">Reference proteome</keyword>
<accession>A0A975IHG5</accession>
<evidence type="ECO:0000313" key="2">
    <source>
        <dbReference type="Proteomes" id="UP000672009"/>
    </source>
</evidence>
<organism evidence="1 2">
    <name type="scientific">Thiothrix unzii</name>
    <dbReference type="NCBI Taxonomy" id="111769"/>
    <lineage>
        <taxon>Bacteria</taxon>
        <taxon>Pseudomonadati</taxon>
        <taxon>Pseudomonadota</taxon>
        <taxon>Gammaproteobacteria</taxon>
        <taxon>Thiotrichales</taxon>
        <taxon>Thiotrichaceae</taxon>
        <taxon>Thiothrix</taxon>
    </lineage>
</organism>
<evidence type="ECO:0000313" key="1">
    <source>
        <dbReference type="EMBL" id="QTR52625.1"/>
    </source>
</evidence>
<protein>
    <submittedName>
        <fullName evidence="1">Uncharacterized protein</fullName>
    </submittedName>
</protein>
<dbReference type="RefSeq" id="WP_210218165.1">
    <property type="nucleotide sequence ID" value="NZ_CP072793.1"/>
</dbReference>
<dbReference type="Proteomes" id="UP000672009">
    <property type="component" value="Chromosome"/>
</dbReference>
<dbReference type="AlphaFoldDB" id="A0A975IHG5"/>
<reference evidence="1" key="1">
    <citation type="submission" date="2021-04" db="EMBL/GenBank/DDBJ databases">
        <title>Genomics, taxonomy and metabolism of representatives of sulfur bacteria of the genus Thiothrix: Thiothrix fructosivorans QT, Thiothrix unzii A1T and three new species, Thiothrix subterranea sp. nov., Thiothrix litoralis sp. nov. and 'Candidatus Thiothrix anitrata' sp. nov.</title>
        <authorList>
            <person name="Ravin N.V."/>
            <person name="Smolyakov D."/>
            <person name="Rudenko T.S."/>
            <person name="Mardanov A.V."/>
            <person name="Beletsky A.V."/>
            <person name="Markov N.D."/>
            <person name="Fomenkov A.I."/>
            <person name="Roberts R.J."/>
            <person name="Karnachuk O.V."/>
            <person name="Novikov A."/>
            <person name="Grabovich M.Y."/>
        </authorList>
    </citation>
    <scope>NUCLEOTIDE SEQUENCE</scope>
    <source>
        <strain evidence="1">A1</strain>
    </source>
</reference>
<name>A0A975IHG5_9GAMM</name>
<dbReference type="EMBL" id="CP072793">
    <property type="protein sequence ID" value="QTR52625.1"/>
    <property type="molecule type" value="Genomic_DNA"/>
</dbReference>
<dbReference type="InterPro" id="IPR045397">
    <property type="entry name" value="TumE-like"/>
</dbReference>
<proteinExistence type="predicted"/>
<dbReference type="KEGG" id="tun:J9260_13020"/>
<gene>
    <name evidence="1" type="ORF">J9260_13020</name>
</gene>